<dbReference type="PANTHER" id="PTHR34989">
    <property type="entry name" value="PROTEIN HDED"/>
    <property type="match status" value="1"/>
</dbReference>
<dbReference type="InterPro" id="IPR005325">
    <property type="entry name" value="DUF308_memb"/>
</dbReference>
<dbReference type="AlphaFoldDB" id="A0A098TJK6"/>
<feature type="transmembrane region" description="Helical" evidence="1">
    <location>
        <begin position="46"/>
        <end position="64"/>
    </location>
</feature>
<dbReference type="RefSeq" id="WP_036534203.1">
    <property type="nucleotide sequence ID" value="NZ_JJML01000029.1"/>
</dbReference>
<gene>
    <name evidence="2" type="ORF">DO97_09865</name>
</gene>
<keyword evidence="1" id="KW-1133">Transmembrane helix</keyword>
<dbReference type="InterPro" id="IPR052712">
    <property type="entry name" value="Acid_resist_chaperone_HdeD"/>
</dbReference>
<keyword evidence="3" id="KW-1185">Reference proteome</keyword>
<dbReference type="Proteomes" id="UP000030170">
    <property type="component" value="Unassembled WGS sequence"/>
</dbReference>
<feature type="transmembrane region" description="Helical" evidence="1">
    <location>
        <begin position="130"/>
        <end position="147"/>
    </location>
</feature>
<accession>A0A098TJK6</accession>
<feature type="transmembrane region" description="Helical" evidence="1">
    <location>
        <begin position="153"/>
        <end position="173"/>
    </location>
</feature>
<protein>
    <recommendedName>
        <fullName evidence="4">HdeD protein</fullName>
    </recommendedName>
</protein>
<evidence type="ECO:0000256" key="1">
    <source>
        <dbReference type="SAM" id="Phobius"/>
    </source>
</evidence>
<feature type="transmembrane region" description="Helical" evidence="1">
    <location>
        <begin position="71"/>
        <end position="90"/>
    </location>
</feature>
<organism evidence="2 3">
    <name type="scientific">Neosynechococcus sphagnicola sy1</name>
    <dbReference type="NCBI Taxonomy" id="1497020"/>
    <lineage>
        <taxon>Bacteria</taxon>
        <taxon>Bacillati</taxon>
        <taxon>Cyanobacteriota</taxon>
        <taxon>Cyanophyceae</taxon>
        <taxon>Neosynechococcales</taxon>
        <taxon>Neosynechococcaceae</taxon>
        <taxon>Neosynechococcus</taxon>
    </lineage>
</organism>
<sequence length="184" mass="20319">MRVTDPEADGLVLNSAWTNKIALLMMILGIISILFPLFVAVTSILLFGWVFIFAGISQILYALQSRNSGQVVWKTILGLLYLLAGIFLVTNPLEGVIAFTVVLGITIFVQGIIQVSIALQMRRSSLNWEWMLASGIIGIIFGIFVWSNFPLGAAWLIGILIGINLLFDGFWMLTFHSGRRGTLD</sequence>
<name>A0A098TJK6_9CYAN</name>
<evidence type="ECO:0000313" key="2">
    <source>
        <dbReference type="EMBL" id="KGF72366.1"/>
    </source>
</evidence>
<dbReference type="STRING" id="1497020.DO97_09865"/>
<keyword evidence="1" id="KW-0812">Transmembrane</keyword>
<evidence type="ECO:0000313" key="3">
    <source>
        <dbReference type="Proteomes" id="UP000030170"/>
    </source>
</evidence>
<evidence type="ECO:0008006" key="4">
    <source>
        <dbReference type="Google" id="ProtNLM"/>
    </source>
</evidence>
<keyword evidence="1" id="KW-0472">Membrane</keyword>
<feature type="transmembrane region" description="Helical" evidence="1">
    <location>
        <begin position="21"/>
        <end position="40"/>
    </location>
</feature>
<dbReference type="OrthoDB" id="571957at2"/>
<dbReference type="GO" id="GO:0005886">
    <property type="term" value="C:plasma membrane"/>
    <property type="evidence" value="ECO:0007669"/>
    <property type="project" value="TreeGrafter"/>
</dbReference>
<proteinExistence type="predicted"/>
<reference evidence="2 3" key="1">
    <citation type="journal article" date="2014" name="Mol. Ecol.">
        <title>Evolution of Synechococcus.</title>
        <authorList>
            <person name="Dvorak P."/>
            <person name="Casamatta D."/>
            <person name="Hasler P."/>
            <person name="Poulickova A."/>
            <person name="Ondrej V."/>
            <person name="Sanges R."/>
        </authorList>
    </citation>
    <scope>NUCLEOTIDE SEQUENCE [LARGE SCALE GENOMIC DNA]</scope>
    <source>
        <strain evidence="2 3">CAUP A 1101</strain>
    </source>
</reference>
<feature type="transmembrane region" description="Helical" evidence="1">
    <location>
        <begin position="96"/>
        <end position="118"/>
    </location>
</feature>
<dbReference type="Pfam" id="PF03729">
    <property type="entry name" value="DUF308"/>
    <property type="match status" value="1"/>
</dbReference>
<dbReference type="EMBL" id="JJML01000029">
    <property type="protein sequence ID" value="KGF72366.1"/>
    <property type="molecule type" value="Genomic_DNA"/>
</dbReference>
<dbReference type="PANTHER" id="PTHR34989:SF1">
    <property type="entry name" value="PROTEIN HDED"/>
    <property type="match status" value="1"/>
</dbReference>
<comment type="caution">
    <text evidence="2">The sequence shown here is derived from an EMBL/GenBank/DDBJ whole genome shotgun (WGS) entry which is preliminary data.</text>
</comment>